<gene>
    <name evidence="7" type="ORF">A8C75_06640</name>
</gene>
<accession>A0A1A9EX35</accession>
<keyword evidence="3" id="KW-0238">DNA-binding</keyword>
<name>A0A1A9EX35_9GAMM</name>
<dbReference type="InterPro" id="IPR010998">
    <property type="entry name" value="Integrase_recombinase_N"/>
</dbReference>
<dbReference type="EMBL" id="CP015839">
    <property type="protein sequence ID" value="ANG62201.1"/>
    <property type="molecule type" value="Genomic_DNA"/>
</dbReference>
<dbReference type="PROSITE" id="PS51898">
    <property type="entry name" value="TYR_RECOMBINASE"/>
    <property type="match status" value="1"/>
</dbReference>
<keyword evidence="8" id="KW-1185">Reference proteome</keyword>
<dbReference type="Gene3D" id="1.10.150.130">
    <property type="match status" value="1"/>
</dbReference>
<evidence type="ECO:0000256" key="2">
    <source>
        <dbReference type="ARBA" id="ARBA00022908"/>
    </source>
</evidence>
<dbReference type="PANTHER" id="PTHR30349">
    <property type="entry name" value="PHAGE INTEGRASE-RELATED"/>
    <property type="match status" value="1"/>
</dbReference>
<keyword evidence="2" id="KW-0229">DNA integration</keyword>
<feature type="domain" description="Tyr recombinase" evidence="6">
    <location>
        <begin position="223"/>
        <end position="437"/>
    </location>
</feature>
<evidence type="ECO:0000256" key="3">
    <source>
        <dbReference type="ARBA" id="ARBA00023125"/>
    </source>
</evidence>
<dbReference type="GO" id="GO:0015074">
    <property type="term" value="P:DNA integration"/>
    <property type="evidence" value="ECO:0007669"/>
    <property type="project" value="UniProtKB-KW"/>
</dbReference>
<dbReference type="GO" id="GO:0006310">
    <property type="term" value="P:DNA recombination"/>
    <property type="evidence" value="ECO:0007669"/>
    <property type="project" value="UniProtKB-KW"/>
</dbReference>
<evidence type="ECO:0000256" key="5">
    <source>
        <dbReference type="SAM" id="MobiDB-lite"/>
    </source>
</evidence>
<dbReference type="PANTHER" id="PTHR30349:SF41">
    <property type="entry name" value="INTEGRASE_RECOMBINASE PROTEIN MJ0367-RELATED"/>
    <property type="match status" value="1"/>
</dbReference>
<evidence type="ECO:0000256" key="1">
    <source>
        <dbReference type="ARBA" id="ARBA00008857"/>
    </source>
</evidence>
<dbReference type="GO" id="GO:0003677">
    <property type="term" value="F:DNA binding"/>
    <property type="evidence" value="ECO:0007669"/>
    <property type="project" value="UniProtKB-KW"/>
</dbReference>
<dbReference type="InterPro" id="IPR002104">
    <property type="entry name" value="Integrase_catalytic"/>
</dbReference>
<evidence type="ECO:0000313" key="7">
    <source>
        <dbReference type="EMBL" id="ANG62201.1"/>
    </source>
</evidence>
<reference evidence="8" key="1">
    <citation type="submission" date="2016-05" db="EMBL/GenBank/DDBJ databases">
        <authorList>
            <person name="Baek K."/>
            <person name="Yang S.-J."/>
        </authorList>
    </citation>
    <scope>NUCLEOTIDE SEQUENCE [LARGE SCALE GENOMIC DNA]</scope>
    <source>
        <strain evidence="8">ST58-10</strain>
    </source>
</reference>
<dbReference type="AlphaFoldDB" id="A0A1A9EX35"/>
<dbReference type="Proteomes" id="UP000078070">
    <property type="component" value="Chromosome"/>
</dbReference>
<organism evidence="7 8">
    <name type="scientific">Marinobacterium aestuarii</name>
    <dbReference type="NCBI Taxonomy" id="1821621"/>
    <lineage>
        <taxon>Bacteria</taxon>
        <taxon>Pseudomonadati</taxon>
        <taxon>Pseudomonadota</taxon>
        <taxon>Gammaproteobacteria</taxon>
        <taxon>Oceanospirillales</taxon>
        <taxon>Oceanospirillaceae</taxon>
        <taxon>Marinobacterium</taxon>
    </lineage>
</organism>
<dbReference type="SUPFAM" id="SSF56349">
    <property type="entry name" value="DNA breaking-rejoining enzymes"/>
    <property type="match status" value="1"/>
</dbReference>
<dbReference type="KEGG" id="mars:A8C75_06640"/>
<dbReference type="InterPro" id="IPR011010">
    <property type="entry name" value="DNA_brk_join_enz"/>
</dbReference>
<sequence>MARGVVSYLKGFVEKDSSMFLKSITHQSNSGSEVRFDYGSADQDLEALLKYLKMMGEYTEISEVHSVSRPAAVSGVLEESASGNGGQIKGYSVRELADDFLQDRLVAGKWKDEKTLQINVGRINAIVEIIGKDKIVGSLKKSDIVDVKKTLRQYPARRNLGHSASESLQVLMARDTYARISPNTAKAYFEICQSLIRFAYSNDDLEKDIARDIDFPAETLEEDEKHPFDPADLKAIVNGYMYTADYTGGKRQFLSAHFWVPLMAMYTGARLNELCQLGVADIQCEGDIWCFNITDEDEHQNLKRKSSKRKVPIHSQLLKFGFIEYWESRNKAVVGDASNTMLFEGLEYEKGSRWGRKVGRWYNGDGEAKANGYLDTVQIKNRGNKSFHSHRHTVIDLLRNAGVEEARIAAIVGHENASMTSNYGRGFNIQSLSKEIEKIRYDMDMEHVDYPRFLRMKDDFEPRQRRTHRVKRKQPIRKAKDAA</sequence>
<comment type="similarity">
    <text evidence="1">Belongs to the 'phage' integrase family.</text>
</comment>
<dbReference type="Gene3D" id="1.10.443.10">
    <property type="entry name" value="Intergrase catalytic core"/>
    <property type="match status" value="1"/>
</dbReference>
<dbReference type="Pfam" id="PF00589">
    <property type="entry name" value="Phage_integrase"/>
    <property type="match status" value="1"/>
</dbReference>
<reference evidence="7 8" key="2">
    <citation type="journal article" date="2018" name="Int. J. Syst. Evol. Microbiol.">
        <title>Marinobacterium aestuarii sp. nov., a benzene-degrading marine bacterium isolated from estuary sediment.</title>
        <authorList>
            <person name="Bae S.S."/>
            <person name="Jung J."/>
            <person name="Chung D."/>
            <person name="Baek K."/>
        </authorList>
    </citation>
    <scope>NUCLEOTIDE SEQUENCE [LARGE SCALE GENOMIC DNA]</scope>
    <source>
        <strain evidence="7 8">ST58-10</strain>
    </source>
</reference>
<evidence type="ECO:0000259" key="6">
    <source>
        <dbReference type="PROSITE" id="PS51898"/>
    </source>
</evidence>
<dbReference type="InterPro" id="IPR050090">
    <property type="entry name" value="Tyrosine_recombinase_XerCD"/>
</dbReference>
<feature type="region of interest" description="Disordered" evidence="5">
    <location>
        <begin position="461"/>
        <end position="483"/>
    </location>
</feature>
<evidence type="ECO:0000256" key="4">
    <source>
        <dbReference type="ARBA" id="ARBA00023172"/>
    </source>
</evidence>
<dbReference type="STRING" id="1821621.A8C75_06640"/>
<feature type="compositionally biased region" description="Basic residues" evidence="5">
    <location>
        <begin position="465"/>
        <end position="477"/>
    </location>
</feature>
<evidence type="ECO:0000313" key="8">
    <source>
        <dbReference type="Proteomes" id="UP000078070"/>
    </source>
</evidence>
<proteinExistence type="inferred from homology"/>
<protein>
    <recommendedName>
        <fullName evidence="6">Tyr recombinase domain-containing protein</fullName>
    </recommendedName>
</protein>
<dbReference type="CDD" id="cd01184">
    <property type="entry name" value="INT_C_like_1"/>
    <property type="match status" value="1"/>
</dbReference>
<keyword evidence="4" id="KW-0233">DNA recombination</keyword>
<dbReference type="InterPro" id="IPR013762">
    <property type="entry name" value="Integrase-like_cat_sf"/>
</dbReference>